<dbReference type="Proteomes" id="UP001595191">
    <property type="component" value="Unassembled WGS sequence"/>
</dbReference>
<protein>
    <submittedName>
        <fullName evidence="1">Aminopeptidase P family protein</fullName>
        <ecNumber evidence="1">3.4.11.-</ecNumber>
    </submittedName>
</protein>
<dbReference type="EC" id="3.4.11.-" evidence="1"/>
<comment type="caution">
    <text evidence="1">The sequence shown here is derived from an EMBL/GenBank/DDBJ whole genome shotgun (WGS) entry which is preliminary data.</text>
</comment>
<keyword evidence="2" id="KW-1185">Reference proteome</keyword>
<proteinExistence type="predicted"/>
<accession>A0ACC7LHH0</accession>
<keyword evidence="1" id="KW-0645">Protease</keyword>
<sequence>MKYEQIQNSLFKKNRKKFMAQMAPKSIAIFNSNDIYPISADSTMPFQQHRDIFYLSGADQEETILVLFPDAMDKKHREILFVRETNEHIAVWEGAKLTKEKATEVSGIETVHWLSNFDKIFFDLMTEAETIYLNTNEHYRQSVVTQTREARFIEKVKKDYPAHSVAKSNPILQQIRGVKEPEEIKLMQKACDITEKGFRRLLNFVKPGVWEYEIEAELLHEFVRNRSKGFAYTPIIASGNNANVLHYIENNQQCKDGDMILMDVAAEYANYSSDLTRTIPVNGKFTKRQKEVYEAVLRVKNEATKMLVPGTIWAEYHKECGKIMTSELLGLGLLDKADVQNENPEWPAYKKYFMHGTSHHIGLDTHDYGELKTPMKANMVFTVEPGIYIPGEQMGVRLEDDVVIQSTGEPFNLMGNIPIEIEEIETLMQSPL</sequence>
<evidence type="ECO:0000313" key="1">
    <source>
        <dbReference type="EMBL" id="MFH6602977.1"/>
    </source>
</evidence>
<dbReference type="EMBL" id="JBHFPV010000001">
    <property type="protein sequence ID" value="MFH6602977.1"/>
    <property type="molecule type" value="Genomic_DNA"/>
</dbReference>
<reference evidence="1" key="1">
    <citation type="submission" date="2024-09" db="EMBL/GenBank/DDBJ databases">
        <authorList>
            <person name="Liu J."/>
        </authorList>
    </citation>
    <scope>NUCLEOTIDE SEQUENCE</scope>
    <source>
        <strain evidence="1">NBU2967</strain>
    </source>
</reference>
<evidence type="ECO:0000313" key="2">
    <source>
        <dbReference type="Proteomes" id="UP001595191"/>
    </source>
</evidence>
<organism evidence="1 2">
    <name type="scientific">Meishania litoralis</name>
    <dbReference type="NCBI Taxonomy" id="3434685"/>
    <lineage>
        <taxon>Bacteria</taxon>
        <taxon>Pseudomonadati</taxon>
        <taxon>Bacteroidota</taxon>
        <taxon>Flavobacteriia</taxon>
        <taxon>Flavobacteriales</taxon>
        <taxon>Flavobacteriaceae</taxon>
        <taxon>Meishania</taxon>
    </lineage>
</organism>
<name>A0ACC7LHH0_9FLAO</name>
<keyword evidence="1" id="KW-0031">Aminopeptidase</keyword>
<keyword evidence="1" id="KW-0378">Hydrolase</keyword>
<gene>
    <name evidence="1" type="ORF">ACEZ3G_05775</name>
</gene>